<gene>
    <name evidence="3" type="ORF">HERILL_LOCUS11356</name>
</gene>
<name>A0A7R8YXR4_HERIL</name>
<feature type="domain" description="Roadblock/LAMTOR2" evidence="2">
    <location>
        <begin position="10"/>
        <end position="97"/>
    </location>
</feature>
<dbReference type="AlphaFoldDB" id="A0A7R8YXR4"/>
<dbReference type="Pfam" id="PF03259">
    <property type="entry name" value="Robl_LC7"/>
    <property type="match status" value="1"/>
</dbReference>
<dbReference type="Gene3D" id="3.30.450.30">
    <property type="entry name" value="Dynein light chain 2a, cytoplasmic"/>
    <property type="match status" value="1"/>
</dbReference>
<dbReference type="EMBL" id="LR899012">
    <property type="protein sequence ID" value="CAD7088760.1"/>
    <property type="molecule type" value="Genomic_DNA"/>
</dbReference>
<sequence>MDIEKVFNDFEEELARIRSKANHIIIVTNDGTVLHSTTDATTTRTIAGLVCNLLTSLANSAVRDVDPTDELKYMRIATKTYEVLVAPDKDFTLVAVI</sequence>
<evidence type="ECO:0000313" key="4">
    <source>
        <dbReference type="Proteomes" id="UP000594454"/>
    </source>
</evidence>
<comment type="similarity">
    <text evidence="1">Belongs to the GAMAD family.</text>
</comment>
<accession>A0A7R8YXR4</accession>
<dbReference type="SMART" id="SM00960">
    <property type="entry name" value="Robl_LC7"/>
    <property type="match status" value="1"/>
</dbReference>
<dbReference type="Proteomes" id="UP000594454">
    <property type="component" value="Chromosome 4"/>
</dbReference>
<keyword evidence="4" id="KW-1185">Reference proteome</keyword>
<reference evidence="3 4" key="1">
    <citation type="submission" date="2020-11" db="EMBL/GenBank/DDBJ databases">
        <authorList>
            <person name="Wallbank WR R."/>
            <person name="Pardo Diaz C."/>
            <person name="Kozak K."/>
            <person name="Martin S."/>
            <person name="Jiggins C."/>
            <person name="Moest M."/>
            <person name="Warren A I."/>
            <person name="Generalovic N T."/>
            <person name="Byers J.R.P. K."/>
            <person name="Montejo-Kovacevich G."/>
            <person name="Yen C E."/>
        </authorList>
    </citation>
    <scope>NUCLEOTIDE SEQUENCE [LARGE SCALE GENOMIC DNA]</scope>
</reference>
<dbReference type="PANTHER" id="PTHR10779">
    <property type="entry name" value="DYNEIN LIGHT CHAIN ROADBLOCK"/>
    <property type="match status" value="1"/>
</dbReference>
<proteinExistence type="inferred from homology"/>
<dbReference type="InterPro" id="IPR004942">
    <property type="entry name" value="Roadblock/LAMTOR2_dom"/>
</dbReference>
<evidence type="ECO:0000256" key="1">
    <source>
        <dbReference type="ARBA" id="ARBA00007191"/>
    </source>
</evidence>
<evidence type="ECO:0000259" key="2">
    <source>
        <dbReference type="SMART" id="SM00960"/>
    </source>
</evidence>
<organism evidence="3 4">
    <name type="scientific">Hermetia illucens</name>
    <name type="common">Black soldier fly</name>
    <dbReference type="NCBI Taxonomy" id="343691"/>
    <lineage>
        <taxon>Eukaryota</taxon>
        <taxon>Metazoa</taxon>
        <taxon>Ecdysozoa</taxon>
        <taxon>Arthropoda</taxon>
        <taxon>Hexapoda</taxon>
        <taxon>Insecta</taxon>
        <taxon>Pterygota</taxon>
        <taxon>Neoptera</taxon>
        <taxon>Endopterygota</taxon>
        <taxon>Diptera</taxon>
        <taxon>Brachycera</taxon>
        <taxon>Stratiomyomorpha</taxon>
        <taxon>Stratiomyidae</taxon>
        <taxon>Hermetiinae</taxon>
        <taxon>Hermetia</taxon>
    </lineage>
</organism>
<evidence type="ECO:0000313" key="3">
    <source>
        <dbReference type="EMBL" id="CAD7088760.1"/>
    </source>
</evidence>
<dbReference type="SUPFAM" id="SSF103196">
    <property type="entry name" value="Roadblock/LC7 domain"/>
    <property type="match status" value="1"/>
</dbReference>
<protein>
    <recommendedName>
        <fullName evidence="2">Roadblock/LAMTOR2 domain-containing protein</fullName>
    </recommendedName>
</protein>
<dbReference type="OrthoDB" id="9985637at2759"/>
<dbReference type="InParanoid" id="A0A7R8YXR4"/>